<dbReference type="SUPFAM" id="SSF50978">
    <property type="entry name" value="WD40 repeat-like"/>
    <property type="match status" value="1"/>
</dbReference>
<dbReference type="PANTHER" id="PTHR45750:SF3">
    <property type="entry name" value="HISTONE ACETYLTRANSFERASE"/>
    <property type="match status" value="1"/>
</dbReference>
<protein>
    <recommendedName>
        <fullName evidence="5">RAVE complex protein Rav1 C-terminal domain-containing protein</fullName>
    </recommendedName>
</protein>
<evidence type="ECO:0000313" key="4">
    <source>
        <dbReference type="Proteomes" id="UP000831156"/>
    </source>
</evidence>
<proteinExistence type="predicted"/>
<keyword evidence="2" id="KW-0812">Transmembrane</keyword>
<feature type="transmembrane region" description="Helical" evidence="2">
    <location>
        <begin position="139"/>
        <end position="156"/>
    </location>
</feature>
<feature type="transmembrane region" description="Helical" evidence="2">
    <location>
        <begin position="1879"/>
        <end position="1898"/>
    </location>
</feature>
<feature type="transmembrane region" description="Helical" evidence="2">
    <location>
        <begin position="261"/>
        <end position="280"/>
    </location>
</feature>
<evidence type="ECO:0000256" key="2">
    <source>
        <dbReference type="SAM" id="Phobius"/>
    </source>
</evidence>
<feature type="transmembrane region" description="Helical" evidence="2">
    <location>
        <begin position="1910"/>
        <end position="1927"/>
    </location>
</feature>
<feature type="transmembrane region" description="Helical" evidence="2">
    <location>
        <begin position="1766"/>
        <end position="1794"/>
    </location>
</feature>
<dbReference type="InterPro" id="IPR036322">
    <property type="entry name" value="WD40_repeat_dom_sf"/>
</dbReference>
<gene>
    <name evidence="3" type="ORF">PGABG01_0618400</name>
</gene>
<keyword evidence="4" id="KW-1185">Reference proteome</keyword>
<feature type="region of interest" description="Disordered" evidence="1">
    <location>
        <begin position="2288"/>
        <end position="2345"/>
    </location>
</feature>
<sequence>MKTFALLYKLNVKEDNNENETLFFSLYIHNSYIYVGSTNGRIFIFKKKGKVFFDQVKFVNVIKFATDDVITKICVVENLCWLICGTENGSIFVINNKEYLKKKKKKIDVIVEEGFKLPNEYHYNSITCIKYLIKKNGNHIYIFIGDIDGVLSYILLKKKLTKNKQIYNKLLVDKINGPISDIEICSHFILVTCEKNNILIKLDDILLYNKKEEIYYKCIGKKKENKNYKSIFLKCKRNIKSPMILSLRKNGRIWISKEDKVLNTLVFYYSFFYFFYLFFFNKKLYVNNYIYEYYKNYFLSNSYFVQLLDNIINQFSNFTFPSKPNLNVFYKINKKYFVLFEQFVTYPFFKKINEGTDNLTDPTTYDRIKIKDMLTKDINNIKAYLKNKLNEVINNNNNNNNSNSNNNNNNNNEEVVLCINYIYEWLNEAEQLLNNFLGKKLFLFNIKSIQIQDILDLNVSFLSNIKIENVDNKDNNRINDNTSNYTKNNMNNHICYNNLGDNNNVINYDKNEDNNNIEETKNNEIHYKNVNSKNILYERYFKEDKIVDSFILKDKLYILYFNKNLRDDIYVAYNMNNGHNVCRSFSDMNRSSAEKKNNKTTISTNKQFSNSSNILNCNYKISPFYFCEIHFEKNCELLKYLRCNIENSFNIERNEFYFFYFYILMFHNYIKEKKKEENYEDNFFDIIENKMNIINIPINIKDIIQGKYSNDMNKMNDIEFINNKNKLKQFLDMTPMDNILRKNIETLKMNIRNLLLYSTNEMYTCLLTDKNYIFSNYFFYPSYYHNVREFQYLHYHIKKIKKLYNKMKIIMTKYKFIYHEILTFFVFSNDNENCVIPAHLDKIKKNKKKMQNEHNNRIISKYLNIIQTDDQFLYKVLYYFNLFIYLEINITTYNMRNNTCLTNFPVLYMERDHMVNDNIRDVRKENSSVKEKINKVIKNEQINIPSDLQNCFHYNDRINLTSSNNTKHFIKCKAGDVRKYFIKTDKKKLLLKNKKSCNKYNILYLSPFYYLPEKLLFFHINKFVNTNRVHIINHLCTLQILLYIFKMNENKSVFMKGFKKFQSFKNKYTYNHEHYKILYNKKNIYDLYDENKKKYIFLENYKYQNINKSIGNNDINNVIDPNMSCYNKYIYNKTDFLNFIYIYDNIRNIYNNNKYYDNIKKNNNLSIVDFLNCSKNVYYYHQVIDDVYVVNINNYKQQIYESFLLYQYLLDRCSLYNNLSSYPSSDIRFNQSNYFMKSLIFIKENNMKKINTSIYIKEPHFNEVNIISMEDVKYYEKLNKQIINNNILLLDIFLSTYNNISNNSKMELKNVIKKFSTFNTLGEYINYIQQNENLTDDNMYNFEKEGKKKNNLFLYIYKNEHNKNQNDQSNFYYSSMLYGNTFYYKHKDSINLIDLISYNNSMDNNIFFKNYGENKTSSFFLKEYKEEYMNVQNQSKQNKIKVSSIIGTPVDEMKKKKKKKKIIYISINNYRNNKLLNYMNELNLIINEYIYLNKKYNCNSSSFSMNPTFFTNINFYQLIKLLYILCKQKYMYYFCTKTRKYKRNINCRIKNYDELSCHQKNLHNNRTNKYRMNTNKLKKYIYQNVYTLNNKKCKNDEHDSFVYKQNFKETKKNRKTNPLLIYMNENFCIDLLIYLQKNYIIKKCTLKNRKRILLLLFKLSYIFICLKWNEAFCLLLNIFKYENDEIIFALLILSKYSLFPKSKKIEKSDEKKNQIDNNKVWTQNITRKNKKGYRNISLSFVDKLFNNIYDNFIIILRKHKMKYENIILSSILHIKNVSNNFLLIIMMIIFFFFFKKSYFIESLFKDNRTKQILRNYYLLEYFFFKSKKIHFLQKNQMFSLSYFKSFNTNGYELFVYDMFLKYTFQMCYELINFQDINNFFVLINNTLYFHFVKLILYLDTQNYCLNLSKYHHLFFIMLSYFYIGYFMSINKWLQKIDHIFISILYKFQMLKEEEAEDIFNSSEDIKNRLKYKGMLIIKKDPKNKESDINTFNNDIKNCKEHEFIKSQEPNISEKKKDSSIIKENIIKSNSVIILDKYNEQEKIKNNILNNNDILSFPLIPLFYPHHDHPLFLKNEQEENKIYYSINYLINFFYELLIKYLCELDYKIYNSKIDLYILQNGKNSNLYIKINNFVNSFYGTCTLMYGIYNENFDDGNKNNSVYQNYNTDKYYNIYNSKKYHNDNNNNKKKKKKKDRSDIYYRNVAFNTKIKIWDEKNPIHLFIQTIDLFFSIYYTLFTLGLSLYEKKKIYVNRKKQYKKYLLSIICVLFYNITNNEISTKDTLVFYKHNMDNNNNNNNNNNKDNNNKDNNNKDNNNKDNNNKDNNNKDNNNKDNNNKDNNNKDNNNKDNNCYFHFKRNIIKREQYLNVICCVLCIIHFINYFKYVKKNIIKKFIFIIDYLLLNHNSFYFKEDYQKCTNSEKKNEKIHIHNIYKTIIKNLPKHVKSITKDKEKDTN</sequence>
<feature type="compositionally biased region" description="Low complexity" evidence="1">
    <location>
        <begin position="2289"/>
        <end position="2301"/>
    </location>
</feature>
<evidence type="ECO:0008006" key="5">
    <source>
        <dbReference type="Google" id="ProtNLM"/>
    </source>
</evidence>
<feature type="transmembrane region" description="Helical" evidence="2">
    <location>
        <begin position="2363"/>
        <end position="2380"/>
    </location>
</feature>
<dbReference type="EMBL" id="LT969429">
    <property type="protein sequence ID" value="SOV12347.1"/>
    <property type="molecule type" value="Genomic_DNA"/>
</dbReference>
<keyword evidence="2" id="KW-1133">Transmembrane helix</keyword>
<organism evidence="3 4">
    <name type="scientific">Plasmodium gaboni</name>
    <dbReference type="NCBI Taxonomy" id="647221"/>
    <lineage>
        <taxon>Eukaryota</taxon>
        <taxon>Sar</taxon>
        <taxon>Alveolata</taxon>
        <taxon>Apicomplexa</taxon>
        <taxon>Aconoidasida</taxon>
        <taxon>Haemosporida</taxon>
        <taxon>Plasmodiidae</taxon>
        <taxon>Plasmodium</taxon>
        <taxon>Plasmodium (Laverania)</taxon>
    </lineage>
</organism>
<name>A0ABY1UJN7_9APIC</name>
<evidence type="ECO:0000256" key="1">
    <source>
        <dbReference type="SAM" id="MobiDB-lite"/>
    </source>
</evidence>
<feature type="compositionally biased region" description="Basic and acidic residues" evidence="1">
    <location>
        <begin position="2302"/>
        <end position="2344"/>
    </location>
</feature>
<feature type="transmembrane region" description="Helical" evidence="2">
    <location>
        <begin position="2219"/>
        <end position="2242"/>
    </location>
</feature>
<dbReference type="InterPro" id="IPR037800">
    <property type="entry name" value="GCN5"/>
</dbReference>
<dbReference type="PANTHER" id="PTHR45750">
    <property type="entry name" value="GH11602P"/>
    <property type="match status" value="1"/>
</dbReference>
<accession>A0ABY1UJN7</accession>
<evidence type="ECO:0000313" key="3">
    <source>
        <dbReference type="EMBL" id="SOV12347.1"/>
    </source>
</evidence>
<dbReference type="Proteomes" id="UP000831156">
    <property type="component" value="Chromosome 6"/>
</dbReference>
<keyword evidence="2" id="KW-0472">Membrane</keyword>
<reference evidence="3" key="1">
    <citation type="submission" date="2016-09" db="EMBL/GenBank/DDBJ databases">
        <authorList>
            <consortium name="Pathogen Informatics"/>
            <person name="Sun Q."/>
            <person name="Inoue M."/>
        </authorList>
    </citation>
    <scope>NUCLEOTIDE SEQUENCE</scope>
</reference>